<feature type="transmembrane region" description="Helical" evidence="1">
    <location>
        <begin position="366"/>
        <end position="388"/>
    </location>
</feature>
<feature type="transmembrane region" description="Helical" evidence="1">
    <location>
        <begin position="110"/>
        <end position="129"/>
    </location>
</feature>
<sequence>MLKVKQDRMGNKKFILYMIIFRASLDYLYVTVLNDYHKESYLLSYVYHLEFNIYKYLISWLLYLFTTLFLTRKIIIYGNRASELIILGLYIMSFVPSVSLFGLANLEYKYLLFFSIFWVILLGAMYFLYRIKHKKIKIDKKIDDDSRLILWYGIVFVFCIGVLLISWKFNGLRLNLTLDPVKVYELRTQASSYNMGLVVEYFRHNAMYVINPFAGLYFFQKKNWIILAMIIYIQLLLYSIGNQKAALFLLPASILAYLYYKENMINRIPTILIIMNLGILLESIIGKSTFLVSTLLERIYYIPAILSNCYYEYFVDRPPIIPFVSFVKQLGLVNDYQYDSGVPYIIGELYFYNSQISANTGMFGSAFSYGLIGIIFTPIAYSYLFILLDKVSNGLEVRTFLSILILQVFVITGATIFVVVTVYGYFVVLLLLALVNKNSKFSIMKKIT</sequence>
<feature type="transmembrane region" description="Helical" evidence="1">
    <location>
        <begin position="245"/>
        <end position="260"/>
    </location>
</feature>
<accession>A0A516KJ79</accession>
<feature type="transmembrane region" description="Helical" evidence="1">
    <location>
        <begin position="149"/>
        <end position="169"/>
    </location>
</feature>
<reference evidence="2 3" key="1">
    <citation type="submission" date="2019-07" db="EMBL/GenBank/DDBJ databases">
        <authorList>
            <person name="Li J."/>
        </authorList>
    </citation>
    <scope>NUCLEOTIDE SEQUENCE [LARGE SCALE GENOMIC DNA]</scope>
    <source>
        <strain evidence="2 3">TKL69</strain>
    </source>
</reference>
<evidence type="ECO:0000313" key="2">
    <source>
        <dbReference type="EMBL" id="QDP41457.1"/>
    </source>
</evidence>
<feature type="transmembrane region" description="Helical" evidence="1">
    <location>
        <begin position="14"/>
        <end position="33"/>
    </location>
</feature>
<feature type="transmembrane region" description="Helical" evidence="1">
    <location>
        <begin position="84"/>
        <end position="104"/>
    </location>
</feature>
<dbReference type="RefSeq" id="WP_143896021.1">
    <property type="nucleotide sequence ID" value="NZ_CP041666.1"/>
</dbReference>
<keyword evidence="3" id="KW-1185">Reference proteome</keyword>
<feature type="transmembrane region" description="Helical" evidence="1">
    <location>
        <begin position="53"/>
        <end position="72"/>
    </location>
</feature>
<feature type="transmembrane region" description="Helical" evidence="1">
    <location>
        <begin position="408"/>
        <end position="435"/>
    </location>
</feature>
<evidence type="ECO:0000313" key="3">
    <source>
        <dbReference type="Proteomes" id="UP000315215"/>
    </source>
</evidence>
<protein>
    <recommendedName>
        <fullName evidence="4">Oligosaccharide repeat unit polymerase</fullName>
    </recommendedName>
</protein>
<evidence type="ECO:0000256" key="1">
    <source>
        <dbReference type="SAM" id="Phobius"/>
    </source>
</evidence>
<feature type="transmembrane region" description="Helical" evidence="1">
    <location>
        <begin position="272"/>
        <end position="296"/>
    </location>
</feature>
<dbReference type="Proteomes" id="UP000315215">
    <property type="component" value="Chromosome"/>
</dbReference>
<name>A0A516KJ79_9BACI</name>
<gene>
    <name evidence="2" type="ORF">FN924_15505</name>
</gene>
<dbReference type="OrthoDB" id="2986806at2"/>
<evidence type="ECO:0008006" key="4">
    <source>
        <dbReference type="Google" id="ProtNLM"/>
    </source>
</evidence>
<dbReference type="KEGG" id="aqt:FN924_15505"/>
<keyword evidence="1" id="KW-0472">Membrane</keyword>
<dbReference type="EMBL" id="CP041666">
    <property type="protein sequence ID" value="QDP41457.1"/>
    <property type="molecule type" value="Genomic_DNA"/>
</dbReference>
<keyword evidence="1" id="KW-0812">Transmembrane</keyword>
<dbReference type="AlphaFoldDB" id="A0A516KJ79"/>
<organism evidence="2 3">
    <name type="scientific">Radiobacillus deserti</name>
    <dbReference type="NCBI Taxonomy" id="2594883"/>
    <lineage>
        <taxon>Bacteria</taxon>
        <taxon>Bacillati</taxon>
        <taxon>Bacillota</taxon>
        <taxon>Bacilli</taxon>
        <taxon>Bacillales</taxon>
        <taxon>Bacillaceae</taxon>
        <taxon>Radiobacillus</taxon>
    </lineage>
</organism>
<proteinExistence type="predicted"/>
<feature type="transmembrane region" description="Helical" evidence="1">
    <location>
        <begin position="223"/>
        <end position="240"/>
    </location>
</feature>
<keyword evidence="1" id="KW-1133">Transmembrane helix</keyword>